<dbReference type="EMBL" id="JBEPSN010000001">
    <property type="protein sequence ID" value="MET4538457.1"/>
    <property type="molecule type" value="Genomic_DNA"/>
</dbReference>
<organism evidence="3 4">
    <name type="scientific">Arthrobacter bambusae</name>
    <dbReference type="NCBI Taxonomy" id="1338426"/>
    <lineage>
        <taxon>Bacteria</taxon>
        <taxon>Bacillati</taxon>
        <taxon>Actinomycetota</taxon>
        <taxon>Actinomycetes</taxon>
        <taxon>Micrococcales</taxon>
        <taxon>Micrococcaceae</taxon>
        <taxon>Arthrobacter</taxon>
    </lineage>
</organism>
<dbReference type="GeneID" id="92751192"/>
<dbReference type="InterPro" id="IPR050237">
    <property type="entry name" value="ATP-dep_AMP-bd_enzyme"/>
</dbReference>
<dbReference type="Pfam" id="PF13193">
    <property type="entry name" value="AMP-binding_C"/>
    <property type="match status" value="1"/>
</dbReference>
<keyword evidence="4" id="KW-1185">Reference proteome</keyword>
<dbReference type="Proteomes" id="UP001549307">
    <property type="component" value="Unassembled WGS sequence"/>
</dbReference>
<dbReference type="Gene3D" id="3.40.50.12780">
    <property type="entry name" value="N-terminal domain of ligase-like"/>
    <property type="match status" value="1"/>
</dbReference>
<evidence type="ECO:0000313" key="4">
    <source>
        <dbReference type="Proteomes" id="UP001549307"/>
    </source>
</evidence>
<dbReference type="InterPro" id="IPR000873">
    <property type="entry name" value="AMP-dep_synth/lig_dom"/>
</dbReference>
<reference evidence="3 4" key="1">
    <citation type="submission" date="2024-06" db="EMBL/GenBank/DDBJ databases">
        <title>Sorghum-associated microbial communities from plants grown in Nebraska, USA.</title>
        <authorList>
            <person name="Schachtman D."/>
        </authorList>
    </citation>
    <scope>NUCLEOTIDE SEQUENCE [LARGE SCALE GENOMIC DNA]</scope>
    <source>
        <strain evidence="3 4">3552</strain>
    </source>
</reference>
<gene>
    <name evidence="3" type="ORF">ABIE37_000212</name>
</gene>
<dbReference type="InterPro" id="IPR042099">
    <property type="entry name" value="ANL_N_sf"/>
</dbReference>
<feature type="domain" description="AMP-binding enzyme C-terminal" evidence="2">
    <location>
        <begin position="435"/>
        <end position="508"/>
    </location>
</feature>
<dbReference type="SUPFAM" id="SSF56801">
    <property type="entry name" value="Acetyl-CoA synthetase-like"/>
    <property type="match status" value="1"/>
</dbReference>
<evidence type="ECO:0000313" key="3">
    <source>
        <dbReference type="EMBL" id="MET4538457.1"/>
    </source>
</evidence>
<name>A0ABV2P185_9MICC</name>
<protein>
    <submittedName>
        <fullName evidence="3">Fatty-acyl-CoA synthase</fullName>
        <ecNumber evidence="3">6.2.1.-</ecNumber>
    </submittedName>
</protein>
<accession>A0ABV2P185</accession>
<comment type="caution">
    <text evidence="3">The sequence shown here is derived from an EMBL/GenBank/DDBJ whole genome shotgun (WGS) entry which is preliminary data.</text>
</comment>
<dbReference type="Gene3D" id="3.30.300.30">
    <property type="match status" value="1"/>
</dbReference>
<dbReference type="EC" id="6.2.1.-" evidence="3"/>
<proteinExistence type="predicted"/>
<dbReference type="InterPro" id="IPR025110">
    <property type="entry name" value="AMP-bd_C"/>
</dbReference>
<dbReference type="PANTHER" id="PTHR43767">
    <property type="entry name" value="LONG-CHAIN-FATTY-ACID--COA LIGASE"/>
    <property type="match status" value="1"/>
</dbReference>
<dbReference type="GO" id="GO:0016874">
    <property type="term" value="F:ligase activity"/>
    <property type="evidence" value="ECO:0007669"/>
    <property type="project" value="UniProtKB-KW"/>
</dbReference>
<dbReference type="InterPro" id="IPR045851">
    <property type="entry name" value="AMP-bd_C_sf"/>
</dbReference>
<evidence type="ECO:0000259" key="1">
    <source>
        <dbReference type="Pfam" id="PF00501"/>
    </source>
</evidence>
<dbReference type="Pfam" id="PF00501">
    <property type="entry name" value="AMP-binding"/>
    <property type="match status" value="1"/>
</dbReference>
<sequence>MSIAGASDIPALRVQKTGQFPGLRYGELVERRALRQPLRAAIIHEGAHITYGELLERIHAAAAFLTTQGVRPGDRVVCVSENRPEILTALYACSRIGAVFTPIGIAAPAADVKFILRDLSATTVLVSERSVSTALEAVGTDTEVSIIQLEAESRHGLPSIPVKTAAKVGEIQPEADSPAIIIYTSGTAGHPKGVVLTHSALFFNGVNTLLGLDIASDDVTLVNTPLSHIAALNTLAVATLHKGGSVVIDSKFDAIRCLEQISEYGITTMFAVPSMLTLMAQSPGFAQADTSSLRWILGGGAPMPPELVALWSARSVPVLASYGMTEAGPSISFRRRTDASGKAESSGTPALLTDVRIVSADGTVLPTGETGEILVRGPHTASTYWRDAKATEAAFVDGWLITGDRGLIDADGDLCITGRSKEIIITGGENVDPAEIEHLIASYPGILDAAVVGRPDPLWGEVITAVIVSESNVELNELQDYLRPHLARFKLPRQIERREELPRSPVGKLLRRELSILPPDNS</sequence>
<dbReference type="RefSeq" id="WP_354225888.1">
    <property type="nucleotide sequence ID" value="NZ_JBEPSN010000001.1"/>
</dbReference>
<feature type="domain" description="AMP-dependent synthetase/ligase" evidence="1">
    <location>
        <begin position="30"/>
        <end position="385"/>
    </location>
</feature>
<keyword evidence="3" id="KW-0436">Ligase</keyword>
<dbReference type="PANTHER" id="PTHR43767:SF1">
    <property type="entry name" value="NONRIBOSOMAL PEPTIDE SYNTHASE PES1 (EUROFUNG)-RELATED"/>
    <property type="match status" value="1"/>
</dbReference>
<evidence type="ECO:0000259" key="2">
    <source>
        <dbReference type="Pfam" id="PF13193"/>
    </source>
</evidence>